<accession>A0ABU2YRR8</accession>
<comment type="caution">
    <text evidence="4">The sequence shown here is derived from an EMBL/GenBank/DDBJ whole genome shotgun (WGS) entry which is preliminary data.</text>
</comment>
<protein>
    <submittedName>
        <fullName evidence="4">IS5 family transposase</fullName>
    </submittedName>
</protein>
<evidence type="ECO:0000256" key="1">
    <source>
        <dbReference type="SAM" id="MobiDB-lite"/>
    </source>
</evidence>
<dbReference type="NCBIfam" id="NF033580">
    <property type="entry name" value="transpos_IS5_3"/>
    <property type="match status" value="1"/>
</dbReference>
<sequence>MSSRRPYRSDVSDARWALIEPVFAAWRARRTGPGTAARVHDLREIVNAILYVNRTGIPWEYLPHDFPPYKTVYDYYAKWEADGTTQQVHDLLRDKTRRAHGRSTEPTAAVIDAQSVKTSTNVAETSQGIDAGKKIKGRKRHLLTDTLGLVLAVVITAANVQDTTGGKLLLNDVAANHPSVSKVWADGGYQNSVFNHGALLGIDVEVVQRPRAKGFEPLPKRWVIERTFGWLMQHRRLARDYEALPQRSRAMIHWAMANRMSRELTGESICSAGGSGTAPDSGSSPNSSP</sequence>
<dbReference type="Pfam" id="PF01609">
    <property type="entry name" value="DDE_Tnp_1"/>
    <property type="match status" value="1"/>
</dbReference>
<dbReference type="InterPro" id="IPR002559">
    <property type="entry name" value="Transposase_11"/>
</dbReference>
<feature type="region of interest" description="Disordered" evidence="1">
    <location>
        <begin position="267"/>
        <end position="289"/>
    </location>
</feature>
<feature type="compositionally biased region" description="Polar residues" evidence="1">
    <location>
        <begin position="278"/>
        <end position="289"/>
    </location>
</feature>
<dbReference type="PANTHER" id="PTHR30007:SF0">
    <property type="entry name" value="TRANSPOSASE"/>
    <property type="match status" value="1"/>
</dbReference>
<evidence type="ECO:0000259" key="2">
    <source>
        <dbReference type="Pfam" id="PF01609"/>
    </source>
</evidence>
<reference evidence="4" key="1">
    <citation type="submission" date="2024-05" db="EMBL/GenBank/DDBJ databases">
        <title>30 novel species of actinomycetes from the DSMZ collection.</title>
        <authorList>
            <person name="Nouioui I."/>
        </authorList>
    </citation>
    <scope>NUCLEOTIDE SEQUENCE</scope>
    <source>
        <strain evidence="4">DSM 3412</strain>
    </source>
</reference>
<keyword evidence="5" id="KW-1185">Reference proteome</keyword>
<evidence type="ECO:0000259" key="3">
    <source>
        <dbReference type="Pfam" id="PF13340"/>
    </source>
</evidence>
<dbReference type="InterPro" id="IPR025161">
    <property type="entry name" value="IS402-like_dom"/>
</dbReference>
<name>A0ABU2YRR8_9ACTN</name>
<evidence type="ECO:0000313" key="5">
    <source>
        <dbReference type="Proteomes" id="UP001180737"/>
    </source>
</evidence>
<organism evidence="4 5">
    <name type="scientific">Streptomyces gottesmaniae</name>
    <dbReference type="NCBI Taxonomy" id="3075518"/>
    <lineage>
        <taxon>Bacteria</taxon>
        <taxon>Bacillati</taxon>
        <taxon>Actinomycetota</taxon>
        <taxon>Actinomycetes</taxon>
        <taxon>Kitasatosporales</taxon>
        <taxon>Streptomycetaceae</taxon>
        <taxon>Streptomyces</taxon>
    </lineage>
</organism>
<gene>
    <name evidence="4" type="ORF">RM704_05890</name>
</gene>
<dbReference type="PANTHER" id="PTHR30007">
    <property type="entry name" value="PHP DOMAIN PROTEIN"/>
    <property type="match status" value="1"/>
</dbReference>
<dbReference type="RefSeq" id="WP_052146556.1">
    <property type="nucleotide sequence ID" value="NZ_JAVRFJ010000004.1"/>
</dbReference>
<dbReference type="EMBL" id="JAVRFJ010000004">
    <property type="protein sequence ID" value="MDT0567022.1"/>
    <property type="molecule type" value="Genomic_DNA"/>
</dbReference>
<feature type="domain" description="Transposase IS4-like" evidence="2">
    <location>
        <begin position="106"/>
        <end position="257"/>
    </location>
</feature>
<evidence type="ECO:0000313" key="4">
    <source>
        <dbReference type="EMBL" id="MDT0567022.1"/>
    </source>
</evidence>
<dbReference type="Proteomes" id="UP001180737">
    <property type="component" value="Unassembled WGS sequence"/>
</dbReference>
<proteinExistence type="predicted"/>
<feature type="domain" description="Insertion element IS402-like" evidence="3">
    <location>
        <begin position="11"/>
        <end position="89"/>
    </location>
</feature>
<dbReference type="Pfam" id="PF13340">
    <property type="entry name" value="DUF4096"/>
    <property type="match status" value="1"/>
</dbReference>